<evidence type="ECO:0000256" key="2">
    <source>
        <dbReference type="ARBA" id="ARBA00011881"/>
    </source>
</evidence>
<dbReference type="RefSeq" id="WP_079345561.1">
    <property type="nucleotide sequence ID" value="NZ_MVAB01000001.1"/>
</dbReference>
<dbReference type="InterPro" id="IPR054542">
    <property type="entry name" value="Cys_met_metab_PP"/>
</dbReference>
<dbReference type="InterPro" id="IPR015421">
    <property type="entry name" value="PyrdxlP-dep_Trfase_major"/>
</dbReference>
<keyword evidence="11" id="KW-1185">Reference proteome</keyword>
<dbReference type="InterPro" id="IPR015424">
    <property type="entry name" value="PyrdxlP-dep_Trfase"/>
</dbReference>
<dbReference type="SUPFAM" id="SSF53383">
    <property type="entry name" value="PLP-dependent transferases"/>
    <property type="match status" value="1"/>
</dbReference>
<dbReference type="GO" id="GO:0030170">
    <property type="term" value="F:pyridoxal phosphate binding"/>
    <property type="evidence" value="ECO:0007669"/>
    <property type="project" value="InterPro"/>
</dbReference>
<feature type="modified residue" description="N6-(pyridoxal phosphate)lysine" evidence="7">
    <location>
        <position position="206"/>
    </location>
</feature>
<dbReference type="NCBIfam" id="TIGR01326">
    <property type="entry name" value="OAH_OAS_sulfhy"/>
    <property type="match status" value="1"/>
</dbReference>
<dbReference type="Gene3D" id="3.90.1150.10">
    <property type="entry name" value="Aspartate Aminotransferase, domain 1"/>
    <property type="match status" value="1"/>
</dbReference>
<dbReference type="InterPro" id="IPR006235">
    <property type="entry name" value="OAc-hSer/O-AcSer_sulfhydrylase"/>
</dbReference>
<evidence type="ECO:0000256" key="3">
    <source>
        <dbReference type="ARBA" id="ARBA00022679"/>
    </source>
</evidence>
<dbReference type="Gene3D" id="3.40.640.10">
    <property type="entry name" value="Type I PLP-dependent aspartate aminotransferase-like (Major domain)"/>
    <property type="match status" value="1"/>
</dbReference>
<dbReference type="GO" id="GO:0004124">
    <property type="term" value="F:cysteine synthase activity"/>
    <property type="evidence" value="ECO:0007669"/>
    <property type="project" value="TreeGrafter"/>
</dbReference>
<dbReference type="FunFam" id="3.40.640.10:FF:000035">
    <property type="entry name" value="O-succinylhomoserine sulfhydrylase"/>
    <property type="match status" value="1"/>
</dbReference>
<evidence type="ECO:0000256" key="6">
    <source>
        <dbReference type="ARBA" id="ARBA00071157"/>
    </source>
</evidence>
<evidence type="ECO:0000256" key="8">
    <source>
        <dbReference type="RuleBase" id="RU362118"/>
    </source>
</evidence>
<evidence type="ECO:0000256" key="9">
    <source>
        <dbReference type="SAM" id="MobiDB-lite"/>
    </source>
</evidence>
<comment type="cofactor">
    <cofactor evidence="1 8">
        <name>pyridoxal 5'-phosphate</name>
        <dbReference type="ChEBI" id="CHEBI:597326"/>
    </cofactor>
</comment>
<dbReference type="Proteomes" id="UP000189970">
    <property type="component" value="Unassembled WGS sequence"/>
</dbReference>
<dbReference type="GO" id="GO:0071269">
    <property type="term" value="P:L-homocysteine biosynthetic process"/>
    <property type="evidence" value="ECO:0007669"/>
    <property type="project" value="TreeGrafter"/>
</dbReference>
<comment type="similarity">
    <text evidence="5">Belongs to the trans-sulfuration enzymes family. MetZ subfamily.</text>
</comment>
<sequence length="423" mass="45336">MTEHFETLQLHGGQQVDQDTGSRAVPIYQTTSYVFDDADHAAARFGLSDPGNIYTRITNPTTAVLEERLALLEGGVGALATASGSAAITYAIQNIASAGDHIVSAGAIYGGTYNLFAHTLPEFGIETTFVDADNPDNFAKAIKENTKAIFVESLGNPDIQIVELDKISAIAHEAGIPVIVDNTFATSYLFKPFDYGADIVVYSTTKFIGGHGVALGGAIVDSGNFDWTNGKFPKLVEPDESYHGLSWVEAGGKAAFVTRARTIVLRDTGAAPSPFNSWLTLLGIETLSLRLERHVENAQKVAEYLEKHPKVSWVNYPGLKSSPYHELATKYFPKGAGSIFTIGLVGGASAGKALINETKLFSLLANVGDAKSLIIHPASTTHSQLSEEQLKEIGVKPETVRLSIGIENVEDLINDLEQALDKV</sequence>
<evidence type="ECO:0000313" key="10">
    <source>
        <dbReference type="EMBL" id="OPF87236.1"/>
    </source>
</evidence>
<name>A0A1V4DFY2_9ENTE</name>
<keyword evidence="3 10" id="KW-0808">Transferase</keyword>
<accession>A0A1V4DFY2</accession>
<comment type="subunit">
    <text evidence="2">Homotetramer.</text>
</comment>
<feature type="region of interest" description="Disordered" evidence="9">
    <location>
        <begin position="1"/>
        <end position="21"/>
    </location>
</feature>
<dbReference type="PANTHER" id="PTHR43797:SF2">
    <property type="entry name" value="HOMOCYSTEINE_CYSTEINE SYNTHASE"/>
    <property type="match status" value="1"/>
</dbReference>
<protein>
    <recommendedName>
        <fullName evidence="6">O-succinylhomoserine sulfhydrylase</fullName>
    </recommendedName>
</protein>
<proteinExistence type="inferred from homology"/>
<dbReference type="Pfam" id="PF01053">
    <property type="entry name" value="Cys_Met_Meta_PP"/>
    <property type="match status" value="1"/>
</dbReference>
<dbReference type="PANTHER" id="PTHR43797">
    <property type="entry name" value="HOMOCYSTEINE/CYSTEINE SYNTHASE"/>
    <property type="match status" value="1"/>
</dbReference>
<evidence type="ECO:0000256" key="7">
    <source>
        <dbReference type="PIRSR" id="PIRSR001434-2"/>
    </source>
</evidence>
<dbReference type="AlphaFoldDB" id="A0A1V4DFY2"/>
<dbReference type="FunFam" id="3.90.1150.10:FF:000033">
    <property type="entry name" value="Cystathionine gamma-synthase"/>
    <property type="match status" value="1"/>
</dbReference>
<dbReference type="InterPro" id="IPR000277">
    <property type="entry name" value="Cys/Met-Metab_PyrdxlP-dep_enz"/>
</dbReference>
<organism evidence="10 11">
    <name type="scientific">Vagococcus martis</name>
    <dbReference type="NCBI Taxonomy" id="1768210"/>
    <lineage>
        <taxon>Bacteria</taxon>
        <taxon>Bacillati</taxon>
        <taxon>Bacillota</taxon>
        <taxon>Bacilli</taxon>
        <taxon>Lactobacillales</taxon>
        <taxon>Enterococcaceae</taxon>
        <taxon>Vagococcus</taxon>
    </lineage>
</organism>
<dbReference type="InterPro" id="IPR015422">
    <property type="entry name" value="PyrdxlP-dep_Trfase_small"/>
</dbReference>
<dbReference type="CDD" id="cd00614">
    <property type="entry name" value="CGS_like"/>
    <property type="match status" value="1"/>
</dbReference>
<keyword evidence="4 7" id="KW-0663">Pyridoxal phosphate</keyword>
<evidence type="ECO:0000256" key="4">
    <source>
        <dbReference type="ARBA" id="ARBA00022898"/>
    </source>
</evidence>
<dbReference type="PROSITE" id="PS00868">
    <property type="entry name" value="CYS_MET_METAB_PP"/>
    <property type="match status" value="1"/>
</dbReference>
<evidence type="ECO:0000313" key="11">
    <source>
        <dbReference type="Proteomes" id="UP000189970"/>
    </source>
</evidence>
<dbReference type="GO" id="GO:0006535">
    <property type="term" value="P:cysteine biosynthetic process from serine"/>
    <property type="evidence" value="ECO:0007669"/>
    <property type="project" value="TreeGrafter"/>
</dbReference>
<reference evidence="10 11" key="1">
    <citation type="submission" date="2017-02" db="EMBL/GenBank/DDBJ databases">
        <title>Vagococcus cremeus sp. nov., isolated from the small intestine of a marten, Martes flavigula.</title>
        <authorList>
            <person name="Tak E.J."/>
            <person name="Bae J.-W."/>
        </authorList>
    </citation>
    <scope>NUCLEOTIDE SEQUENCE [LARGE SCALE GENOMIC DNA]</scope>
    <source>
        <strain evidence="10 11">D7T301</strain>
    </source>
</reference>
<gene>
    <name evidence="10" type="ORF">BW731_02920</name>
</gene>
<dbReference type="PIRSF" id="PIRSF001434">
    <property type="entry name" value="CGS"/>
    <property type="match status" value="1"/>
</dbReference>
<dbReference type="GO" id="GO:0005737">
    <property type="term" value="C:cytoplasm"/>
    <property type="evidence" value="ECO:0007669"/>
    <property type="project" value="TreeGrafter"/>
</dbReference>
<comment type="caution">
    <text evidence="10">The sequence shown here is derived from an EMBL/GenBank/DDBJ whole genome shotgun (WGS) entry which is preliminary data.</text>
</comment>
<dbReference type="GO" id="GO:0019346">
    <property type="term" value="P:transsulfuration"/>
    <property type="evidence" value="ECO:0007669"/>
    <property type="project" value="InterPro"/>
</dbReference>
<evidence type="ECO:0000256" key="1">
    <source>
        <dbReference type="ARBA" id="ARBA00001933"/>
    </source>
</evidence>
<evidence type="ECO:0000256" key="5">
    <source>
        <dbReference type="ARBA" id="ARBA00060995"/>
    </source>
</evidence>
<dbReference type="EMBL" id="MVAB01000001">
    <property type="protein sequence ID" value="OPF87236.1"/>
    <property type="molecule type" value="Genomic_DNA"/>
</dbReference>
<dbReference type="GO" id="GO:0003961">
    <property type="term" value="F:O-acetylhomoserine aminocarboxypropyltransferase activity"/>
    <property type="evidence" value="ECO:0007669"/>
    <property type="project" value="TreeGrafter"/>
</dbReference>